<evidence type="ECO:0000256" key="3">
    <source>
        <dbReference type="ARBA" id="ARBA00023163"/>
    </source>
</evidence>
<dbReference type="KEGG" id="mhos:CXR34_02630"/>
<evidence type="ECO:0000256" key="1">
    <source>
        <dbReference type="ARBA" id="ARBA00023015"/>
    </source>
</evidence>
<protein>
    <submittedName>
        <fullName evidence="5">MarR family transcriptional regulator</fullName>
    </submittedName>
</protein>
<sequence length="172" mass="18442">MNRDPSPRRDPIAEARRQWVEHGWADAAAGMTAVTSIMRAHQLLLARVDEALKPFALTFARYELLTLLSFTRAGRMPLSSAASRLQVHPTSVTNTVDRLEAAGLVTREPHPGDRRATLVALTPAGRELATRATAALNARVFAAPGLDDGDVEALITIVARLRAGAGDVVSDS</sequence>
<feature type="domain" description="HTH marR-type" evidence="4">
    <location>
        <begin position="30"/>
        <end position="163"/>
    </location>
</feature>
<keyword evidence="2" id="KW-0238">DNA-binding</keyword>
<accession>A0A2K9DCA2</accession>
<evidence type="ECO:0000313" key="6">
    <source>
        <dbReference type="Proteomes" id="UP000233276"/>
    </source>
</evidence>
<dbReference type="SUPFAM" id="SSF46785">
    <property type="entry name" value="Winged helix' DNA-binding domain"/>
    <property type="match status" value="1"/>
</dbReference>
<proteinExistence type="predicted"/>
<keyword evidence="3" id="KW-0804">Transcription</keyword>
<reference evidence="5 6" key="1">
    <citation type="submission" date="2017-12" db="EMBL/GenBank/DDBJ databases">
        <title>Isolation and characterization of estrogens degradatiion strain Microbacterium hominis SJTG1.</title>
        <authorList>
            <person name="Xiong W."/>
            <person name="Yin C."/>
            <person name="Zheng D."/>
            <person name="Liang R."/>
        </authorList>
    </citation>
    <scope>NUCLEOTIDE SEQUENCE [LARGE SCALE GENOMIC DNA]</scope>
    <source>
        <strain evidence="5 6">SJTG1</strain>
    </source>
</reference>
<dbReference type="Proteomes" id="UP000233276">
    <property type="component" value="Chromosome"/>
</dbReference>
<dbReference type="Gene3D" id="1.10.10.10">
    <property type="entry name" value="Winged helix-like DNA-binding domain superfamily/Winged helix DNA-binding domain"/>
    <property type="match status" value="1"/>
</dbReference>
<gene>
    <name evidence="5" type="ORF">CXR34_02630</name>
</gene>
<dbReference type="PROSITE" id="PS50995">
    <property type="entry name" value="HTH_MARR_2"/>
    <property type="match status" value="1"/>
</dbReference>
<dbReference type="EMBL" id="CP025299">
    <property type="protein sequence ID" value="AUG28459.1"/>
    <property type="molecule type" value="Genomic_DNA"/>
</dbReference>
<evidence type="ECO:0000259" key="4">
    <source>
        <dbReference type="PROSITE" id="PS50995"/>
    </source>
</evidence>
<dbReference type="Pfam" id="PF01047">
    <property type="entry name" value="MarR"/>
    <property type="match status" value="1"/>
</dbReference>
<dbReference type="PANTHER" id="PTHR33164">
    <property type="entry name" value="TRANSCRIPTIONAL REGULATOR, MARR FAMILY"/>
    <property type="match status" value="1"/>
</dbReference>
<name>A0A2K9DCA2_9MICO</name>
<dbReference type="PANTHER" id="PTHR33164:SF101">
    <property type="entry name" value="TRANSCRIPTIONAL REPRESSOR MPRA"/>
    <property type="match status" value="1"/>
</dbReference>
<keyword evidence="1" id="KW-0805">Transcription regulation</keyword>
<dbReference type="InterPro" id="IPR036390">
    <property type="entry name" value="WH_DNA-bd_sf"/>
</dbReference>
<evidence type="ECO:0000313" key="5">
    <source>
        <dbReference type="EMBL" id="AUG28459.1"/>
    </source>
</evidence>
<dbReference type="RefSeq" id="WP_101305459.1">
    <property type="nucleotide sequence ID" value="NZ_CP025299.1"/>
</dbReference>
<organism evidence="5 6">
    <name type="scientific">Microbacterium hominis</name>
    <dbReference type="NCBI Taxonomy" id="162426"/>
    <lineage>
        <taxon>Bacteria</taxon>
        <taxon>Bacillati</taxon>
        <taxon>Actinomycetota</taxon>
        <taxon>Actinomycetes</taxon>
        <taxon>Micrococcales</taxon>
        <taxon>Microbacteriaceae</taxon>
        <taxon>Microbacterium</taxon>
    </lineage>
</organism>
<dbReference type="InterPro" id="IPR036388">
    <property type="entry name" value="WH-like_DNA-bd_sf"/>
</dbReference>
<dbReference type="SMART" id="SM00347">
    <property type="entry name" value="HTH_MARR"/>
    <property type="match status" value="1"/>
</dbReference>
<evidence type="ECO:0000256" key="2">
    <source>
        <dbReference type="ARBA" id="ARBA00023125"/>
    </source>
</evidence>
<dbReference type="PRINTS" id="PR00598">
    <property type="entry name" value="HTHMARR"/>
</dbReference>
<dbReference type="InterPro" id="IPR000835">
    <property type="entry name" value="HTH_MarR-typ"/>
</dbReference>
<dbReference type="AlphaFoldDB" id="A0A2K9DCA2"/>
<dbReference type="PROSITE" id="PS01117">
    <property type="entry name" value="HTH_MARR_1"/>
    <property type="match status" value="1"/>
</dbReference>
<dbReference type="GO" id="GO:0003677">
    <property type="term" value="F:DNA binding"/>
    <property type="evidence" value="ECO:0007669"/>
    <property type="project" value="UniProtKB-KW"/>
</dbReference>
<dbReference type="GO" id="GO:0006950">
    <property type="term" value="P:response to stress"/>
    <property type="evidence" value="ECO:0007669"/>
    <property type="project" value="TreeGrafter"/>
</dbReference>
<dbReference type="GO" id="GO:0003700">
    <property type="term" value="F:DNA-binding transcription factor activity"/>
    <property type="evidence" value="ECO:0007669"/>
    <property type="project" value="InterPro"/>
</dbReference>
<dbReference type="InterPro" id="IPR023187">
    <property type="entry name" value="Tscrpt_reg_MarR-type_CS"/>
</dbReference>
<dbReference type="InterPro" id="IPR039422">
    <property type="entry name" value="MarR/SlyA-like"/>
</dbReference>